<protein>
    <submittedName>
        <fullName evidence="2">Transcriptional regulator</fullName>
    </submittedName>
</protein>
<dbReference type="RefSeq" id="WP_048121236.1">
    <property type="nucleotide sequence ID" value="NZ_CP009530.1"/>
</dbReference>
<dbReference type="GeneID" id="24801680"/>
<organism evidence="2 3">
    <name type="scientific">Methanosarcina barkeri 227</name>
    <dbReference type="NCBI Taxonomy" id="1434106"/>
    <lineage>
        <taxon>Archaea</taxon>
        <taxon>Methanobacteriati</taxon>
        <taxon>Methanobacteriota</taxon>
        <taxon>Stenosarchaea group</taxon>
        <taxon>Methanomicrobia</taxon>
        <taxon>Methanosarcinales</taxon>
        <taxon>Methanosarcinaceae</taxon>
        <taxon>Methanosarcina</taxon>
    </lineage>
</organism>
<feature type="domain" description="HFX-2341-like N-terminal" evidence="1">
    <location>
        <begin position="11"/>
        <end position="121"/>
    </location>
</feature>
<reference evidence="2 3" key="1">
    <citation type="submission" date="2014-07" db="EMBL/GenBank/DDBJ databases">
        <title>Methanogenic archaea and the global carbon cycle.</title>
        <authorList>
            <person name="Henriksen J.R."/>
            <person name="Luke J."/>
            <person name="Reinhart S."/>
            <person name="Benedict M.N."/>
            <person name="Youngblut N.D."/>
            <person name="Metcalf M.E."/>
            <person name="Whitaker R.J."/>
            <person name="Metcalf W.W."/>
        </authorList>
    </citation>
    <scope>NUCLEOTIDE SEQUENCE [LARGE SCALE GENOMIC DNA]</scope>
    <source>
        <strain evidence="2 3">227</strain>
    </source>
</reference>
<dbReference type="Gene3D" id="3.40.50.10770">
    <property type="entry name" value="Hypothetical protein VC1899 like domain (Restriction endonuclease-like)"/>
    <property type="match status" value="1"/>
</dbReference>
<name>A0A0E3LQZ4_METBA</name>
<dbReference type="NCBIfam" id="TIGR01884">
    <property type="entry name" value="cas_HTH"/>
    <property type="match status" value="1"/>
</dbReference>
<dbReference type="SUPFAM" id="SSF52980">
    <property type="entry name" value="Restriction endonuclease-like"/>
    <property type="match status" value="1"/>
</dbReference>
<dbReference type="HOGENOM" id="CLU_1363668_0_0_2"/>
<dbReference type="Gene3D" id="1.10.10.10">
    <property type="entry name" value="Winged helix-like DNA-binding domain superfamily/Winged helix DNA-binding domain"/>
    <property type="match status" value="1"/>
</dbReference>
<dbReference type="SUPFAM" id="SSF46785">
    <property type="entry name" value="Winged helix' DNA-binding domain"/>
    <property type="match status" value="1"/>
</dbReference>
<dbReference type="Pfam" id="PF19810">
    <property type="entry name" value="HFX_2341_N"/>
    <property type="match status" value="1"/>
</dbReference>
<dbReference type="InterPro" id="IPR036390">
    <property type="entry name" value="WH_DNA-bd_sf"/>
</dbReference>
<dbReference type="PATRIC" id="fig|1434106.5.peg.3347"/>
<dbReference type="KEGG" id="mbar:MSBR2_2610"/>
<dbReference type="AlphaFoldDB" id="A0A0E3LQZ4"/>
<evidence type="ECO:0000259" key="1">
    <source>
        <dbReference type="Pfam" id="PF19810"/>
    </source>
</evidence>
<dbReference type="InterPro" id="IPR010163">
    <property type="entry name" value="Csa3"/>
</dbReference>
<dbReference type="InterPro" id="IPR046260">
    <property type="entry name" value="HFX_2341-like_N"/>
</dbReference>
<gene>
    <name evidence="2" type="ORF">MSBR2_2610</name>
</gene>
<accession>A0A0E3LQZ4</accession>
<sequence length="200" mass="22196">MSKLTLISTIYSLEPVIICVTRLSPSKIILLSEEGAPEKKVQSEEMIEKTFKNALEIEKKYTSVYDTVRVAKDVAELIEQEHDRGNHVIVNVSGGRKPQAFGALFGAYARNDMVQRVVYVTEEDSFMIDFPVLSFNLSETKKLILEEIQNGVSSVTKIAATAGISKGMTYNHLRELKAMGYIIDGENGYIITDAGRIASI</sequence>
<proteinExistence type="predicted"/>
<evidence type="ECO:0000313" key="3">
    <source>
        <dbReference type="Proteomes" id="UP000033079"/>
    </source>
</evidence>
<evidence type="ECO:0000313" key="2">
    <source>
        <dbReference type="EMBL" id="AKB59126.1"/>
    </source>
</evidence>
<dbReference type="InterPro" id="IPR036388">
    <property type="entry name" value="WH-like_DNA-bd_sf"/>
</dbReference>
<dbReference type="Pfam" id="PF13412">
    <property type="entry name" value="HTH_24"/>
    <property type="match status" value="1"/>
</dbReference>
<dbReference type="EMBL" id="CP009530">
    <property type="protein sequence ID" value="AKB59126.1"/>
    <property type="molecule type" value="Genomic_DNA"/>
</dbReference>
<dbReference type="InterPro" id="IPR011335">
    <property type="entry name" value="Restrct_endonuc-II-like"/>
</dbReference>
<dbReference type="Proteomes" id="UP000033079">
    <property type="component" value="Chromosome"/>
</dbReference>